<proteinExistence type="predicted"/>
<dbReference type="PANTHER" id="PTHR37017:SF11">
    <property type="entry name" value="ESTERASE_LIPASE_THIOESTERASE DOMAIN-CONTAINING PROTEIN"/>
    <property type="match status" value="1"/>
</dbReference>
<evidence type="ECO:0000259" key="2">
    <source>
        <dbReference type="Pfam" id="PF12697"/>
    </source>
</evidence>
<evidence type="ECO:0000313" key="3">
    <source>
        <dbReference type="EMBL" id="PTE08394.1"/>
    </source>
</evidence>
<keyword evidence="1" id="KW-0732">Signal</keyword>
<name>A0A2T4IRW3_9HYPH</name>
<feature type="chain" id="PRO_5015638206" evidence="1">
    <location>
        <begin position="22"/>
        <end position="251"/>
    </location>
</feature>
<evidence type="ECO:0000313" key="4">
    <source>
        <dbReference type="Proteomes" id="UP000240259"/>
    </source>
</evidence>
<dbReference type="InterPro" id="IPR029058">
    <property type="entry name" value="AB_hydrolase_fold"/>
</dbReference>
<sequence length="251" mass="26180">MKRSIWGFLAAMIIASSAASAATDKPVSIVLVHGAFVDGSGWQAVFDILAGDGYEVLVVQNPTISLSGDVSATNRVIAAASKPVVLVGHSYGGMVITEAGDNPKVQSLVYLAAFAPDAKESVASLAEQPVPAGESGAPLLPPKDGYLLVDPSRFPTAFAADVDAAVTSFMAVAQVPWGLEAVQTPVDKVAWKSKPSHFMVTKKDMMIPPTFQRAFAKRSGATTVEIDSSHAVMLSHPREVAAFIESAATAK</sequence>
<dbReference type="Proteomes" id="UP000240259">
    <property type="component" value="Unassembled WGS sequence"/>
</dbReference>
<reference evidence="3 4" key="1">
    <citation type="submission" date="2018-03" db="EMBL/GenBank/DDBJ databases">
        <title>Genome sequence of the symbiotic type strain Mesorhizobium helmanticense CSLC115NT isolated from Lotus corniculatus nodules.</title>
        <authorList>
            <person name="Sannazzaro A.I."/>
            <person name="Torres Tejerizo G.A."/>
            <person name="Dip D."/>
            <person name="Caballero M."/>
            <person name="Pistorio M."/>
            <person name="Estrella M.J."/>
        </authorList>
    </citation>
    <scope>NUCLEOTIDE SEQUENCE [LARGE SCALE GENOMIC DNA]</scope>
    <source>
        <strain evidence="3 4">CSLC115N</strain>
    </source>
</reference>
<gene>
    <name evidence="3" type="ORF">C9427_22125</name>
</gene>
<comment type="caution">
    <text evidence="3">The sequence shown here is derived from an EMBL/GenBank/DDBJ whole genome shotgun (WGS) entry which is preliminary data.</text>
</comment>
<dbReference type="Pfam" id="PF12697">
    <property type="entry name" value="Abhydrolase_6"/>
    <property type="match status" value="1"/>
</dbReference>
<feature type="domain" description="AB hydrolase-1" evidence="2">
    <location>
        <begin position="29"/>
        <end position="242"/>
    </location>
</feature>
<dbReference type="EMBL" id="PZJX01000040">
    <property type="protein sequence ID" value="PTE08394.1"/>
    <property type="molecule type" value="Genomic_DNA"/>
</dbReference>
<dbReference type="Gene3D" id="3.40.50.1820">
    <property type="entry name" value="alpha/beta hydrolase"/>
    <property type="match status" value="1"/>
</dbReference>
<dbReference type="AlphaFoldDB" id="A0A2T4IRW3"/>
<dbReference type="RefSeq" id="WP_107651271.1">
    <property type="nucleotide sequence ID" value="NZ_PZJX01000040.1"/>
</dbReference>
<accession>A0A2T4IRW3</accession>
<dbReference type="OrthoDB" id="9814966at2"/>
<dbReference type="GO" id="GO:0016787">
    <property type="term" value="F:hydrolase activity"/>
    <property type="evidence" value="ECO:0007669"/>
    <property type="project" value="UniProtKB-KW"/>
</dbReference>
<dbReference type="SUPFAM" id="SSF53474">
    <property type="entry name" value="alpha/beta-Hydrolases"/>
    <property type="match status" value="1"/>
</dbReference>
<organism evidence="3 4">
    <name type="scientific">Mesorhizobium helmanticense</name>
    <dbReference type="NCBI Taxonomy" id="1776423"/>
    <lineage>
        <taxon>Bacteria</taxon>
        <taxon>Pseudomonadati</taxon>
        <taxon>Pseudomonadota</taxon>
        <taxon>Alphaproteobacteria</taxon>
        <taxon>Hyphomicrobiales</taxon>
        <taxon>Phyllobacteriaceae</taxon>
        <taxon>Mesorhizobium</taxon>
    </lineage>
</organism>
<evidence type="ECO:0000256" key="1">
    <source>
        <dbReference type="SAM" id="SignalP"/>
    </source>
</evidence>
<dbReference type="InterPro" id="IPR052897">
    <property type="entry name" value="Sec-Metab_Biosynth_Hydrolase"/>
</dbReference>
<protein>
    <submittedName>
        <fullName evidence="3">Alpha/beta hydrolase</fullName>
    </submittedName>
</protein>
<keyword evidence="4" id="KW-1185">Reference proteome</keyword>
<feature type="signal peptide" evidence="1">
    <location>
        <begin position="1"/>
        <end position="21"/>
    </location>
</feature>
<dbReference type="InterPro" id="IPR000073">
    <property type="entry name" value="AB_hydrolase_1"/>
</dbReference>
<keyword evidence="3" id="KW-0378">Hydrolase</keyword>
<dbReference type="PANTHER" id="PTHR37017">
    <property type="entry name" value="AB HYDROLASE-1 DOMAIN-CONTAINING PROTEIN-RELATED"/>
    <property type="match status" value="1"/>
</dbReference>